<dbReference type="OrthoDB" id="5850448at2759"/>
<dbReference type="EMBL" id="UYYB01032212">
    <property type="protein sequence ID" value="VDM73743.1"/>
    <property type="molecule type" value="Genomic_DNA"/>
</dbReference>
<dbReference type="PANTHER" id="PTHR10869:SF244">
    <property type="entry name" value="PROLYL 4-HYDROXYLASE SUBUNIT ALPHA-2"/>
    <property type="match status" value="1"/>
</dbReference>
<sequence>MNFELERATVKAGDGSLITVDYLQSDNITTYKFSHEFFPCCPLLIPLLACMVFRFQLKRATVQNAVTGDLEPADYRISKSAWLKEEDHEVVARVNRRIEDMTNLNQKTSEDLQNCSNMGIRRKHLDNASTNGERAGFSIFLPPLPLGSLCH</sequence>
<dbReference type="GO" id="GO:0004656">
    <property type="term" value="F:procollagen-proline 4-dioxygenase activity"/>
    <property type="evidence" value="ECO:0007669"/>
    <property type="project" value="TreeGrafter"/>
</dbReference>
<keyword evidence="3" id="KW-0408">Iron</keyword>
<evidence type="ECO:0000256" key="1">
    <source>
        <dbReference type="ARBA" id="ARBA00022723"/>
    </source>
</evidence>
<evidence type="ECO:0000313" key="4">
    <source>
        <dbReference type="EMBL" id="VDM73743.1"/>
    </source>
</evidence>
<dbReference type="PANTHER" id="PTHR10869">
    <property type="entry name" value="PROLYL 4-HYDROXYLASE ALPHA SUBUNIT"/>
    <property type="match status" value="1"/>
</dbReference>
<gene>
    <name evidence="4" type="ORF">SVUK_LOCUS8741</name>
</gene>
<dbReference type="InterPro" id="IPR045054">
    <property type="entry name" value="P4HA-like"/>
</dbReference>
<proteinExistence type="predicted"/>
<reference evidence="4 5" key="1">
    <citation type="submission" date="2018-11" db="EMBL/GenBank/DDBJ databases">
        <authorList>
            <consortium name="Pathogen Informatics"/>
        </authorList>
    </citation>
    <scope>NUCLEOTIDE SEQUENCE [LARGE SCALE GENOMIC DNA]</scope>
</reference>
<evidence type="ECO:0000313" key="5">
    <source>
        <dbReference type="Proteomes" id="UP000270094"/>
    </source>
</evidence>
<dbReference type="Proteomes" id="UP000270094">
    <property type="component" value="Unassembled WGS sequence"/>
</dbReference>
<keyword evidence="2" id="KW-0847">Vitamin C</keyword>
<accession>A0A3P7J0D7</accession>
<protein>
    <submittedName>
        <fullName evidence="4">Uncharacterized protein</fullName>
    </submittedName>
</protein>
<name>A0A3P7J0D7_STRVU</name>
<organism evidence="4 5">
    <name type="scientific">Strongylus vulgaris</name>
    <name type="common">Blood worm</name>
    <dbReference type="NCBI Taxonomy" id="40348"/>
    <lineage>
        <taxon>Eukaryota</taxon>
        <taxon>Metazoa</taxon>
        <taxon>Ecdysozoa</taxon>
        <taxon>Nematoda</taxon>
        <taxon>Chromadorea</taxon>
        <taxon>Rhabditida</taxon>
        <taxon>Rhabditina</taxon>
        <taxon>Rhabditomorpha</taxon>
        <taxon>Strongyloidea</taxon>
        <taxon>Strongylidae</taxon>
        <taxon>Strongylus</taxon>
    </lineage>
</organism>
<dbReference type="GO" id="GO:0005783">
    <property type="term" value="C:endoplasmic reticulum"/>
    <property type="evidence" value="ECO:0007669"/>
    <property type="project" value="TreeGrafter"/>
</dbReference>
<dbReference type="GO" id="GO:0031418">
    <property type="term" value="F:L-ascorbic acid binding"/>
    <property type="evidence" value="ECO:0007669"/>
    <property type="project" value="UniProtKB-KW"/>
</dbReference>
<keyword evidence="5" id="KW-1185">Reference proteome</keyword>
<evidence type="ECO:0000256" key="2">
    <source>
        <dbReference type="ARBA" id="ARBA00022896"/>
    </source>
</evidence>
<dbReference type="GO" id="GO:0046872">
    <property type="term" value="F:metal ion binding"/>
    <property type="evidence" value="ECO:0007669"/>
    <property type="project" value="UniProtKB-KW"/>
</dbReference>
<dbReference type="Gene3D" id="2.60.120.620">
    <property type="entry name" value="q2cbj1_9rhob like domain"/>
    <property type="match status" value="1"/>
</dbReference>
<evidence type="ECO:0000256" key="3">
    <source>
        <dbReference type="ARBA" id="ARBA00023004"/>
    </source>
</evidence>
<dbReference type="AlphaFoldDB" id="A0A3P7J0D7"/>
<keyword evidence="1" id="KW-0479">Metal-binding</keyword>